<dbReference type="EMBL" id="JAUKUD010000004">
    <property type="protein sequence ID" value="KAK0746683.1"/>
    <property type="molecule type" value="Genomic_DNA"/>
</dbReference>
<evidence type="ECO:0000313" key="2">
    <source>
        <dbReference type="EMBL" id="KAK0746683.1"/>
    </source>
</evidence>
<proteinExistence type="predicted"/>
<sequence>MPDCGCTNSGSCACPKGQCNCSSCPVRRTLPRPGLPLTLLAHRDTRSLSSPSSRASSSRRVGSSLGHDGV</sequence>
<organism evidence="2 3">
    <name type="scientific">Schizothecium vesticola</name>
    <dbReference type="NCBI Taxonomy" id="314040"/>
    <lineage>
        <taxon>Eukaryota</taxon>
        <taxon>Fungi</taxon>
        <taxon>Dikarya</taxon>
        <taxon>Ascomycota</taxon>
        <taxon>Pezizomycotina</taxon>
        <taxon>Sordariomycetes</taxon>
        <taxon>Sordariomycetidae</taxon>
        <taxon>Sordariales</taxon>
        <taxon>Schizotheciaceae</taxon>
        <taxon>Schizothecium</taxon>
    </lineage>
</organism>
<dbReference type="Proteomes" id="UP001172155">
    <property type="component" value="Unassembled WGS sequence"/>
</dbReference>
<comment type="caution">
    <text evidence="2">The sequence shown here is derived from an EMBL/GenBank/DDBJ whole genome shotgun (WGS) entry which is preliminary data.</text>
</comment>
<protein>
    <recommendedName>
        <fullName evidence="4">Metallothionein</fullName>
    </recommendedName>
</protein>
<accession>A0AA40K5H2</accession>
<feature type="compositionally biased region" description="Low complexity" evidence="1">
    <location>
        <begin position="47"/>
        <end position="64"/>
    </location>
</feature>
<evidence type="ECO:0000313" key="3">
    <source>
        <dbReference type="Proteomes" id="UP001172155"/>
    </source>
</evidence>
<dbReference type="AlphaFoldDB" id="A0AA40K5H2"/>
<gene>
    <name evidence="2" type="ORF">B0T18DRAFT_326834</name>
</gene>
<name>A0AA40K5H2_9PEZI</name>
<feature type="region of interest" description="Disordered" evidence="1">
    <location>
        <begin position="40"/>
        <end position="70"/>
    </location>
</feature>
<keyword evidence="3" id="KW-1185">Reference proteome</keyword>
<evidence type="ECO:0008006" key="4">
    <source>
        <dbReference type="Google" id="ProtNLM"/>
    </source>
</evidence>
<reference evidence="2" key="1">
    <citation type="submission" date="2023-06" db="EMBL/GenBank/DDBJ databases">
        <title>Genome-scale phylogeny and comparative genomics of the fungal order Sordariales.</title>
        <authorList>
            <consortium name="Lawrence Berkeley National Laboratory"/>
            <person name="Hensen N."/>
            <person name="Bonometti L."/>
            <person name="Westerberg I."/>
            <person name="Brannstrom I.O."/>
            <person name="Guillou S."/>
            <person name="Cros-Aarteil S."/>
            <person name="Calhoun S."/>
            <person name="Haridas S."/>
            <person name="Kuo A."/>
            <person name="Mondo S."/>
            <person name="Pangilinan J."/>
            <person name="Riley R."/>
            <person name="LaButti K."/>
            <person name="Andreopoulos B."/>
            <person name="Lipzen A."/>
            <person name="Chen C."/>
            <person name="Yanf M."/>
            <person name="Daum C."/>
            <person name="Ng V."/>
            <person name="Clum A."/>
            <person name="Steindorff A."/>
            <person name="Ohm R."/>
            <person name="Martin F."/>
            <person name="Silar P."/>
            <person name="Natvig D."/>
            <person name="Lalanne C."/>
            <person name="Gautier V."/>
            <person name="Ament-velasquez S.L."/>
            <person name="Kruys A."/>
            <person name="Hutchinson M.I."/>
            <person name="Powell A.J."/>
            <person name="Barry K."/>
            <person name="Miller A.N."/>
            <person name="Grigoriev I.V."/>
            <person name="Debuchy R."/>
            <person name="Gladieux P."/>
            <person name="Thoren M.H."/>
            <person name="Johannesson H."/>
        </authorList>
    </citation>
    <scope>NUCLEOTIDE SEQUENCE</scope>
    <source>
        <strain evidence="2">SMH3187-1</strain>
    </source>
</reference>
<evidence type="ECO:0000256" key="1">
    <source>
        <dbReference type="SAM" id="MobiDB-lite"/>
    </source>
</evidence>